<reference evidence="3" key="1">
    <citation type="submission" date="2022-11" db="EMBL/GenBank/DDBJ databases">
        <authorList>
            <person name="Petersen C."/>
        </authorList>
    </citation>
    <scope>NUCLEOTIDE SEQUENCE</scope>
    <source>
        <strain evidence="3">IBT 29864</strain>
    </source>
</reference>
<evidence type="ECO:0000313" key="4">
    <source>
        <dbReference type="Proteomes" id="UP001147782"/>
    </source>
</evidence>
<keyword evidence="2" id="KW-1133">Transmembrane helix</keyword>
<dbReference type="Proteomes" id="UP001147782">
    <property type="component" value="Unassembled WGS sequence"/>
</dbReference>
<comment type="caution">
    <text evidence="3">The sequence shown here is derived from an EMBL/GenBank/DDBJ whole genome shotgun (WGS) entry which is preliminary data.</text>
</comment>
<feature type="transmembrane region" description="Helical" evidence="2">
    <location>
        <begin position="29"/>
        <end position="53"/>
    </location>
</feature>
<feature type="region of interest" description="Disordered" evidence="1">
    <location>
        <begin position="132"/>
        <end position="157"/>
    </location>
</feature>
<keyword evidence="4" id="KW-1185">Reference proteome</keyword>
<reference evidence="3" key="2">
    <citation type="journal article" date="2023" name="IMA Fungus">
        <title>Comparative genomic study of the Penicillium genus elucidates a diverse pangenome and 15 lateral gene transfer events.</title>
        <authorList>
            <person name="Petersen C."/>
            <person name="Sorensen T."/>
            <person name="Nielsen M.R."/>
            <person name="Sondergaard T.E."/>
            <person name="Sorensen J.L."/>
            <person name="Fitzpatrick D.A."/>
            <person name="Frisvad J.C."/>
            <person name="Nielsen K.L."/>
        </authorList>
    </citation>
    <scope>NUCLEOTIDE SEQUENCE</scope>
    <source>
        <strain evidence="3">IBT 29864</strain>
    </source>
</reference>
<organism evidence="3 4">
    <name type="scientific">Penicillium cataractarum</name>
    <dbReference type="NCBI Taxonomy" id="2100454"/>
    <lineage>
        <taxon>Eukaryota</taxon>
        <taxon>Fungi</taxon>
        <taxon>Dikarya</taxon>
        <taxon>Ascomycota</taxon>
        <taxon>Pezizomycotina</taxon>
        <taxon>Eurotiomycetes</taxon>
        <taxon>Eurotiomycetidae</taxon>
        <taxon>Eurotiales</taxon>
        <taxon>Aspergillaceae</taxon>
        <taxon>Penicillium</taxon>
    </lineage>
</organism>
<proteinExistence type="predicted"/>
<sequence length="157" mass="18286">MAPTVTIEDLRAEISGLPKVENKPMDWKMALAIGLPTFFGVIDILGVVVWSVWHKMPRDHPVNAILWMYHRQMKQYGKDMKKYEKEKRRLEKKRKWSWPWGIKNYVLGEILFWINAGADIVHPASMELEEMGSSDMQPTSSLEYLEPVHPPTAHTTR</sequence>
<accession>A0A9W9S2L2</accession>
<name>A0A9W9S2L2_9EURO</name>
<dbReference type="AlphaFoldDB" id="A0A9W9S2L2"/>
<keyword evidence="2" id="KW-0472">Membrane</keyword>
<evidence type="ECO:0000256" key="1">
    <source>
        <dbReference type="SAM" id="MobiDB-lite"/>
    </source>
</evidence>
<keyword evidence="2" id="KW-0812">Transmembrane</keyword>
<dbReference type="GeneID" id="81438370"/>
<protein>
    <submittedName>
        <fullName evidence="3">Uncharacterized protein</fullName>
    </submittedName>
</protein>
<dbReference type="RefSeq" id="XP_056554604.1">
    <property type="nucleotide sequence ID" value="XM_056699191.1"/>
</dbReference>
<evidence type="ECO:0000256" key="2">
    <source>
        <dbReference type="SAM" id="Phobius"/>
    </source>
</evidence>
<dbReference type="EMBL" id="JAPZBS010000005">
    <property type="protein sequence ID" value="KAJ5370170.1"/>
    <property type="molecule type" value="Genomic_DNA"/>
</dbReference>
<evidence type="ECO:0000313" key="3">
    <source>
        <dbReference type="EMBL" id="KAJ5370170.1"/>
    </source>
</evidence>
<gene>
    <name evidence="3" type="ORF">N7496_006262</name>
</gene>